<dbReference type="InterPro" id="IPR036163">
    <property type="entry name" value="HMA_dom_sf"/>
</dbReference>
<evidence type="ECO:0000256" key="5">
    <source>
        <dbReference type="ARBA" id="ARBA00024045"/>
    </source>
</evidence>
<feature type="compositionally biased region" description="Basic residues" evidence="6">
    <location>
        <begin position="154"/>
        <end position="163"/>
    </location>
</feature>
<proteinExistence type="inferred from homology"/>
<keyword evidence="9" id="KW-1185">Reference proteome</keyword>
<evidence type="ECO:0000256" key="1">
    <source>
        <dbReference type="ARBA" id="ARBA00022481"/>
    </source>
</evidence>
<feature type="region of interest" description="Disordered" evidence="6">
    <location>
        <begin position="83"/>
        <end position="177"/>
    </location>
</feature>
<keyword evidence="4" id="KW-0636">Prenylation</keyword>
<dbReference type="GO" id="GO:0046872">
    <property type="term" value="F:metal ion binding"/>
    <property type="evidence" value="ECO:0007669"/>
    <property type="project" value="UniProtKB-KW"/>
</dbReference>
<comment type="similarity">
    <text evidence="5">Belongs to the HIPP family.</text>
</comment>
<dbReference type="EMBL" id="JAWXYG010000005">
    <property type="protein sequence ID" value="KAK4273196.1"/>
    <property type="molecule type" value="Genomic_DNA"/>
</dbReference>
<name>A0AAE1JQN0_9FABA</name>
<dbReference type="PANTHER" id="PTHR45868:SF80">
    <property type="entry name" value="F15K9.8-RELATED"/>
    <property type="match status" value="1"/>
</dbReference>
<accession>A0AAE1JQN0</accession>
<sequence>MAGKPVEEDPPLAALRCQTWVLKVLIHCEGCKKKVNKVLQGIDGVYTTEIDPQQHKVTVIGNVDANTLIKKLVRSGKFAELWPSEKAQKKDKKSKSKGNNKQKKDQTNSEPLGDDIEQNCLAADEETESNKEDSECEDAGGADAGNGNRSAGGPKKKKNKRKGQTNGDSPNNKGVDGENMIDAAAAATPPSKSAGDIPNLAASMAAVDLGPPIQHAYPSYPPTPVYYSPAIPQVHGLSYNTAYPSSSALYYAPPMHAYATYSQPPPPGWIERYRDDDDEYEGGCFIM</sequence>
<feature type="compositionally biased region" description="Acidic residues" evidence="6">
    <location>
        <begin position="112"/>
        <end position="127"/>
    </location>
</feature>
<gene>
    <name evidence="8" type="ORF">QN277_021644</name>
</gene>
<feature type="domain" description="HMA" evidence="7">
    <location>
        <begin position="17"/>
        <end position="84"/>
    </location>
</feature>
<dbReference type="SUPFAM" id="SSF55008">
    <property type="entry name" value="HMA, heavy metal-associated domain"/>
    <property type="match status" value="1"/>
</dbReference>
<comment type="caution">
    <text evidence="8">The sequence shown here is derived from an EMBL/GenBank/DDBJ whole genome shotgun (WGS) entry which is preliminary data.</text>
</comment>
<protein>
    <recommendedName>
        <fullName evidence="7">HMA domain-containing protein</fullName>
    </recommendedName>
</protein>
<dbReference type="InterPro" id="IPR006121">
    <property type="entry name" value="HMA_dom"/>
</dbReference>
<evidence type="ECO:0000256" key="2">
    <source>
        <dbReference type="ARBA" id="ARBA00022723"/>
    </source>
</evidence>
<organism evidence="8 9">
    <name type="scientific">Acacia crassicarpa</name>
    <name type="common">northern wattle</name>
    <dbReference type="NCBI Taxonomy" id="499986"/>
    <lineage>
        <taxon>Eukaryota</taxon>
        <taxon>Viridiplantae</taxon>
        <taxon>Streptophyta</taxon>
        <taxon>Embryophyta</taxon>
        <taxon>Tracheophyta</taxon>
        <taxon>Spermatophyta</taxon>
        <taxon>Magnoliopsida</taxon>
        <taxon>eudicotyledons</taxon>
        <taxon>Gunneridae</taxon>
        <taxon>Pentapetalae</taxon>
        <taxon>rosids</taxon>
        <taxon>fabids</taxon>
        <taxon>Fabales</taxon>
        <taxon>Fabaceae</taxon>
        <taxon>Caesalpinioideae</taxon>
        <taxon>mimosoid clade</taxon>
        <taxon>Acacieae</taxon>
        <taxon>Acacia</taxon>
    </lineage>
</organism>
<evidence type="ECO:0000256" key="6">
    <source>
        <dbReference type="SAM" id="MobiDB-lite"/>
    </source>
</evidence>
<dbReference type="Pfam" id="PF00403">
    <property type="entry name" value="HMA"/>
    <property type="match status" value="1"/>
</dbReference>
<keyword evidence="3" id="KW-0449">Lipoprotein</keyword>
<dbReference type="Gene3D" id="3.30.70.100">
    <property type="match status" value="1"/>
</dbReference>
<keyword evidence="2" id="KW-0479">Metal-binding</keyword>
<feature type="compositionally biased region" description="Low complexity" evidence="6">
    <location>
        <begin position="141"/>
        <end position="153"/>
    </location>
</feature>
<dbReference type="Proteomes" id="UP001293593">
    <property type="component" value="Unassembled WGS sequence"/>
</dbReference>
<reference evidence="8" key="1">
    <citation type="submission" date="2023-10" db="EMBL/GenBank/DDBJ databases">
        <title>Chromosome-level genome of the transformable northern wattle, Acacia crassicarpa.</title>
        <authorList>
            <person name="Massaro I."/>
            <person name="Sinha N.R."/>
            <person name="Poethig S."/>
            <person name="Leichty A.R."/>
        </authorList>
    </citation>
    <scope>NUCLEOTIDE SEQUENCE</scope>
    <source>
        <strain evidence="8">Acra3RX</strain>
        <tissue evidence="8">Leaf</tissue>
    </source>
</reference>
<feature type="compositionally biased region" description="Basic residues" evidence="6">
    <location>
        <begin position="89"/>
        <end position="101"/>
    </location>
</feature>
<dbReference type="AlphaFoldDB" id="A0AAE1JQN0"/>
<evidence type="ECO:0000259" key="7">
    <source>
        <dbReference type="PROSITE" id="PS50846"/>
    </source>
</evidence>
<evidence type="ECO:0000256" key="3">
    <source>
        <dbReference type="ARBA" id="ARBA00023288"/>
    </source>
</evidence>
<keyword evidence="1" id="KW-0488">Methylation</keyword>
<evidence type="ECO:0000256" key="4">
    <source>
        <dbReference type="ARBA" id="ARBA00023289"/>
    </source>
</evidence>
<evidence type="ECO:0000313" key="8">
    <source>
        <dbReference type="EMBL" id="KAK4273196.1"/>
    </source>
</evidence>
<dbReference type="CDD" id="cd00371">
    <property type="entry name" value="HMA"/>
    <property type="match status" value="1"/>
</dbReference>
<evidence type="ECO:0000313" key="9">
    <source>
        <dbReference type="Proteomes" id="UP001293593"/>
    </source>
</evidence>
<dbReference type="PANTHER" id="PTHR45868">
    <property type="entry name" value="HEAVY METAL-ASSOCIATED ISOPRENYLATED PLANT PROTEIN 33-RELATED"/>
    <property type="match status" value="1"/>
</dbReference>
<dbReference type="PROSITE" id="PS50846">
    <property type="entry name" value="HMA_2"/>
    <property type="match status" value="1"/>
</dbReference>